<dbReference type="GO" id="GO:0008528">
    <property type="term" value="F:G protein-coupled peptide receptor activity"/>
    <property type="evidence" value="ECO:0007669"/>
    <property type="project" value="TreeGrafter"/>
</dbReference>
<dbReference type="OrthoDB" id="7683403at2759"/>
<protein>
    <submittedName>
        <fullName evidence="3">Uncharacterized protein</fullName>
    </submittedName>
</protein>
<feature type="chain" id="PRO_5040187157" evidence="2">
    <location>
        <begin position="20"/>
        <end position="165"/>
    </location>
</feature>
<keyword evidence="2" id="KW-0732">Signal</keyword>
<dbReference type="GO" id="GO:0005886">
    <property type="term" value="C:plasma membrane"/>
    <property type="evidence" value="ECO:0007669"/>
    <property type="project" value="TreeGrafter"/>
</dbReference>
<dbReference type="AlphaFoldDB" id="A0A9N9QW20"/>
<dbReference type="Proteomes" id="UP001153714">
    <property type="component" value="Chromosome 12"/>
</dbReference>
<name>A0A9N9QW20_9NEOP</name>
<evidence type="ECO:0000313" key="4">
    <source>
        <dbReference type="Proteomes" id="UP001153714"/>
    </source>
</evidence>
<evidence type="ECO:0000256" key="1">
    <source>
        <dbReference type="SAM" id="Phobius"/>
    </source>
</evidence>
<keyword evidence="1" id="KW-0812">Transmembrane</keyword>
<proteinExistence type="predicted"/>
<dbReference type="Gene3D" id="1.20.1070.10">
    <property type="entry name" value="Rhodopsin 7-helix transmembrane proteins"/>
    <property type="match status" value="1"/>
</dbReference>
<dbReference type="InterPro" id="IPR051384">
    <property type="entry name" value="Mth_GPCR"/>
</dbReference>
<reference evidence="3" key="1">
    <citation type="submission" date="2021-12" db="EMBL/GenBank/DDBJ databases">
        <authorList>
            <person name="King R."/>
        </authorList>
    </citation>
    <scope>NUCLEOTIDE SEQUENCE</scope>
</reference>
<dbReference type="PANTHER" id="PTHR47154">
    <property type="entry name" value="G-PROTEIN COUPLED RECEPTOR MTH-RELATED"/>
    <property type="match status" value="1"/>
</dbReference>
<sequence>MGLITVVNLVLWLLTAVHCVRVKSVAQRLHAGLEKDSIVRRYENYKENLLLTGKLWVVMGGGWFIEFISVFVTQPDGSTPFIMTIMDILNYLQGLWIFIILVFKPKRIYNYIRRKLGLKISNETCNGTSLSSQARSTNISMTSVQTLISNAAVPATSLSTEKKEE</sequence>
<keyword evidence="1" id="KW-0472">Membrane</keyword>
<evidence type="ECO:0000256" key="2">
    <source>
        <dbReference type="SAM" id="SignalP"/>
    </source>
</evidence>
<feature type="signal peptide" evidence="2">
    <location>
        <begin position="1"/>
        <end position="19"/>
    </location>
</feature>
<feature type="transmembrane region" description="Helical" evidence="1">
    <location>
        <begin position="81"/>
        <end position="103"/>
    </location>
</feature>
<keyword evidence="1" id="KW-1133">Transmembrane helix</keyword>
<organism evidence="3 4">
    <name type="scientific">Diatraea saccharalis</name>
    <name type="common">sugarcane borer</name>
    <dbReference type="NCBI Taxonomy" id="40085"/>
    <lineage>
        <taxon>Eukaryota</taxon>
        <taxon>Metazoa</taxon>
        <taxon>Ecdysozoa</taxon>
        <taxon>Arthropoda</taxon>
        <taxon>Hexapoda</taxon>
        <taxon>Insecta</taxon>
        <taxon>Pterygota</taxon>
        <taxon>Neoptera</taxon>
        <taxon>Endopterygota</taxon>
        <taxon>Lepidoptera</taxon>
        <taxon>Glossata</taxon>
        <taxon>Ditrysia</taxon>
        <taxon>Pyraloidea</taxon>
        <taxon>Crambidae</taxon>
        <taxon>Crambinae</taxon>
        <taxon>Diatraea</taxon>
    </lineage>
</organism>
<accession>A0A9N9QW20</accession>
<dbReference type="PANTHER" id="PTHR47154:SF2">
    <property type="entry name" value="G-PROTEIN COUPLED RECEPTOR MTH-RELATED"/>
    <property type="match status" value="1"/>
</dbReference>
<gene>
    <name evidence="3" type="ORF">DIATSA_LOCUS2516</name>
</gene>
<evidence type="ECO:0000313" key="3">
    <source>
        <dbReference type="EMBL" id="CAG9784419.1"/>
    </source>
</evidence>
<reference evidence="3" key="2">
    <citation type="submission" date="2022-10" db="EMBL/GenBank/DDBJ databases">
        <authorList>
            <consortium name="ENA_rothamsted_submissions"/>
            <consortium name="culmorum"/>
            <person name="King R."/>
        </authorList>
    </citation>
    <scope>NUCLEOTIDE SEQUENCE</scope>
</reference>
<dbReference type="EMBL" id="OU893343">
    <property type="protein sequence ID" value="CAG9784419.1"/>
    <property type="molecule type" value="Genomic_DNA"/>
</dbReference>
<keyword evidence="4" id="KW-1185">Reference proteome</keyword>